<accession>A0A6G3MDR3</accession>
<keyword evidence="2" id="KW-0687">Ribonucleoprotein</keyword>
<dbReference type="GO" id="GO:0005634">
    <property type="term" value="C:nucleus"/>
    <property type="evidence" value="ECO:0007669"/>
    <property type="project" value="TreeGrafter"/>
</dbReference>
<dbReference type="GO" id="GO:0003723">
    <property type="term" value="F:RNA binding"/>
    <property type="evidence" value="ECO:0007669"/>
    <property type="project" value="TreeGrafter"/>
</dbReference>
<sequence>MSETPSSVRKLKVAELREKCQNLGLDTKGTKPILLNRIFSHLGFSEENQESTFLDESSTKINTEEILSKNELSADKINAKQPNSPVSRIDIHASDSDKQEVELDFVNEDLLDLNSPKIDSRRRQASFEIWDEDEAAIKKSSSKIIIPVEVVKDYEVHYMDHVHLDPYVNDLHFQMEDDKFLSGSNITKSQLHNFWCGVLSTHGISEGKACFNCHYVSNITPDDTKQTEHGLRVGFSDPNAGLHLGLGIFFTLGSSKLSTGYDCSGNVYSNGKHVETFKKFAVGDSVTALIDITLTSVTYTFQINGVEAGKPIIADLSEIHVLFPHIFFKNVKFNVDFTCSFGQFSSFDSLKKLLTPGPKPPNSFPECEVENIFVI</sequence>
<protein>
    <submittedName>
        <fullName evidence="2">Heterogeneous nuclear ribonucleoprotein U-like protein 2 (Trinotate prediction)</fullName>
    </submittedName>
</protein>
<dbReference type="SUPFAM" id="SSF68906">
    <property type="entry name" value="SAP domain"/>
    <property type="match status" value="1"/>
</dbReference>
<dbReference type="PROSITE" id="PS50800">
    <property type="entry name" value="SAP"/>
    <property type="match status" value="1"/>
</dbReference>
<dbReference type="InterPro" id="IPR043136">
    <property type="entry name" value="B30.2/SPRY_sf"/>
</dbReference>
<evidence type="ECO:0000313" key="2">
    <source>
        <dbReference type="EMBL" id="NDJ92124.1"/>
    </source>
</evidence>
<dbReference type="GO" id="GO:0000380">
    <property type="term" value="P:alternative mRNA splicing, via spliceosome"/>
    <property type="evidence" value="ECO:0007669"/>
    <property type="project" value="TreeGrafter"/>
</dbReference>
<proteinExistence type="predicted"/>
<evidence type="ECO:0000259" key="1">
    <source>
        <dbReference type="PROSITE" id="PS50800"/>
    </source>
</evidence>
<name>A0A6G3MDR3_HENSL</name>
<dbReference type="Pfam" id="PF02037">
    <property type="entry name" value="SAP"/>
    <property type="match status" value="1"/>
</dbReference>
<dbReference type="Gene3D" id="2.60.120.920">
    <property type="match status" value="1"/>
</dbReference>
<dbReference type="Gene3D" id="1.10.720.30">
    <property type="entry name" value="SAP domain"/>
    <property type="match status" value="1"/>
</dbReference>
<feature type="domain" description="SAP" evidence="1">
    <location>
        <begin position="8"/>
        <end position="42"/>
    </location>
</feature>
<dbReference type="SUPFAM" id="SSF49899">
    <property type="entry name" value="Concanavalin A-like lectins/glucanases"/>
    <property type="match status" value="1"/>
</dbReference>
<organism evidence="2">
    <name type="scientific">Henneguya salminicola</name>
    <name type="common">Myxosporean</name>
    <dbReference type="NCBI Taxonomy" id="69463"/>
    <lineage>
        <taxon>Eukaryota</taxon>
        <taxon>Metazoa</taxon>
        <taxon>Cnidaria</taxon>
        <taxon>Myxozoa</taxon>
        <taxon>Myxosporea</taxon>
        <taxon>Bivalvulida</taxon>
        <taxon>Platysporina</taxon>
        <taxon>Myxobolidae</taxon>
        <taxon>Henneguya</taxon>
    </lineage>
</organism>
<dbReference type="PANTHER" id="PTHR12381">
    <property type="entry name" value="HETEROGENEOUS NUCLEAR RIBONUCLEOPROTEIN U FAMILY MEMBER"/>
    <property type="match status" value="1"/>
</dbReference>
<dbReference type="AlphaFoldDB" id="A0A6G3MDR3"/>
<reference evidence="2" key="1">
    <citation type="submission" date="2018-11" db="EMBL/GenBank/DDBJ databases">
        <title>Henneguya salminicola genome and transcriptome.</title>
        <authorList>
            <person name="Yahalomi D."/>
            <person name="Atkinson S.D."/>
            <person name="Neuhof M."/>
            <person name="Chang E.S."/>
            <person name="Philippe H."/>
            <person name="Cartwright P."/>
            <person name="Bartholomew J.L."/>
            <person name="Huchon D."/>
        </authorList>
    </citation>
    <scope>NUCLEOTIDE SEQUENCE</scope>
    <source>
        <strain evidence="2">Hz1</strain>
        <tissue evidence="2">Whole</tissue>
    </source>
</reference>
<dbReference type="EMBL" id="GHBP01000088">
    <property type="protein sequence ID" value="NDJ92124.1"/>
    <property type="molecule type" value="Transcribed_RNA"/>
</dbReference>
<dbReference type="SMART" id="SM00513">
    <property type="entry name" value="SAP"/>
    <property type="match status" value="1"/>
</dbReference>
<dbReference type="GO" id="GO:1990904">
    <property type="term" value="C:ribonucleoprotein complex"/>
    <property type="evidence" value="ECO:0007669"/>
    <property type="project" value="UniProtKB-KW"/>
</dbReference>
<dbReference type="PANTHER" id="PTHR12381:SF56">
    <property type="entry name" value="B30.2_SPRY DOMAIN-CONTAINING PROTEIN-RELATED"/>
    <property type="match status" value="1"/>
</dbReference>
<dbReference type="InterPro" id="IPR036361">
    <property type="entry name" value="SAP_dom_sf"/>
</dbReference>
<dbReference type="InterPro" id="IPR003034">
    <property type="entry name" value="SAP_dom"/>
</dbReference>
<dbReference type="InterPro" id="IPR013320">
    <property type="entry name" value="ConA-like_dom_sf"/>
</dbReference>